<dbReference type="Pfam" id="PF16113">
    <property type="entry name" value="ECH_2"/>
    <property type="match status" value="1"/>
</dbReference>
<dbReference type="PANTHER" id="PTHR43176:SF3">
    <property type="entry name" value="3-HYDROXYISOBUTYRYL-COA HYDROLASE, MITOCHONDRIAL"/>
    <property type="match status" value="1"/>
</dbReference>
<dbReference type="GO" id="GO:0003860">
    <property type="term" value="F:3-hydroxyisobutyryl-CoA hydrolase activity"/>
    <property type="evidence" value="ECO:0007669"/>
    <property type="project" value="UniProtKB-EC"/>
</dbReference>
<evidence type="ECO:0000313" key="5">
    <source>
        <dbReference type="Proteomes" id="UP000675920"/>
    </source>
</evidence>
<dbReference type="EC" id="3.1.2.4" evidence="2"/>
<accession>A0A8B6X6K5</accession>
<comment type="catalytic activity">
    <reaction evidence="1">
        <text>3-hydroxy-2-methylpropanoyl-CoA + H2O = 3-hydroxy-2-methylpropanoate + CoA + H(+)</text>
        <dbReference type="Rhea" id="RHEA:20888"/>
        <dbReference type="ChEBI" id="CHEBI:11805"/>
        <dbReference type="ChEBI" id="CHEBI:15377"/>
        <dbReference type="ChEBI" id="CHEBI:15378"/>
        <dbReference type="ChEBI" id="CHEBI:57287"/>
        <dbReference type="ChEBI" id="CHEBI:57340"/>
        <dbReference type="EC" id="3.1.2.4"/>
    </reaction>
</comment>
<sequence length="392" mass="41133">MTTALDPAVRVERHGPLGIVTLDRPAALNALTLGMVRALQTAFDGFAADASVKAVLMRGAGGKAFCAGGDVRALRAAHLAGGDEPQLFFAREYRLDLAIHRFAKPVVCWMDGIVMGGGMGLAQGARLRIATPRTRIAMPEVGIGFFPDVGGSWFLPRLPGALGLYLGLTGRAVGGADAIVAGLADCLAGDIDGDALVTLLATQPWGAVPDALLLRELAERLGPTARAIALDEAPPPDGAQLPALRDAIDRHFGRSDVAGILASLAAAARVGAPETTASASGEGAATTPAVTEAEATWSRDTLALLRDRSPLAVRVTFEQLRRGRTLPIADCFAMELALTDRWLDHGDFIEGVRALLVDKDNAPRWRHARIEDVTDAEVAAFFQPATAEVPHA</sequence>
<name>A0A8B6X6K5_9BURK</name>
<keyword evidence="5" id="KW-1185">Reference proteome</keyword>
<dbReference type="PANTHER" id="PTHR43176">
    <property type="entry name" value="3-HYDROXYISOBUTYRYL-COA HYDROLASE-RELATED"/>
    <property type="match status" value="1"/>
</dbReference>
<dbReference type="InterPro" id="IPR029045">
    <property type="entry name" value="ClpP/crotonase-like_dom_sf"/>
</dbReference>
<evidence type="ECO:0000256" key="3">
    <source>
        <dbReference type="ARBA" id="ARBA00022801"/>
    </source>
</evidence>
<dbReference type="GO" id="GO:0005829">
    <property type="term" value="C:cytosol"/>
    <property type="evidence" value="ECO:0007669"/>
    <property type="project" value="TreeGrafter"/>
</dbReference>
<reference evidence="6" key="2">
    <citation type="journal article" date="2008" name="Cell. Mol. Life Sci.">
        <title>Mechanisms and structures of crotonase superfamily enzymes--how nature controls enolate and oxyanion reactivity.</title>
        <authorList>
            <person name="Hamed R.B."/>
            <person name="Batchelar E.T."/>
            <person name="Clifton I.J."/>
            <person name="Schofield C.J."/>
        </authorList>
    </citation>
    <scope>NUCLEOTIDE SEQUENCE</scope>
</reference>
<dbReference type="RefSeq" id="WP_028312899.1">
    <property type="nucleotide sequence ID" value="NZ_KI519499.1"/>
</dbReference>
<dbReference type="InterPro" id="IPR045004">
    <property type="entry name" value="ECH_dom"/>
</dbReference>
<protein>
    <recommendedName>
        <fullName evidence="2">3-hydroxyisobutyryl-CoA hydrolase</fullName>
        <ecNumber evidence="2">3.1.2.4</ecNumber>
    </recommendedName>
</protein>
<dbReference type="AlphaFoldDB" id="A0A8B6X6K5"/>
<evidence type="ECO:0000259" key="4">
    <source>
        <dbReference type="Pfam" id="PF16113"/>
    </source>
</evidence>
<evidence type="ECO:0000313" key="6">
    <source>
        <dbReference type="RefSeq" id="WP_028312899.1"/>
    </source>
</evidence>
<feature type="domain" description="Enoyl-CoA hydratase/isomerase" evidence="4">
    <location>
        <begin position="18"/>
        <end position="382"/>
    </location>
</feature>
<organism evidence="5 6">
    <name type="scientific">Derxia gummosa DSM 723</name>
    <dbReference type="NCBI Taxonomy" id="1121388"/>
    <lineage>
        <taxon>Bacteria</taxon>
        <taxon>Pseudomonadati</taxon>
        <taxon>Pseudomonadota</taxon>
        <taxon>Betaproteobacteria</taxon>
        <taxon>Burkholderiales</taxon>
        <taxon>Alcaligenaceae</taxon>
        <taxon>Derxia</taxon>
    </lineage>
</organism>
<dbReference type="GO" id="GO:0006574">
    <property type="term" value="P:L-valine catabolic process"/>
    <property type="evidence" value="ECO:0007669"/>
    <property type="project" value="TreeGrafter"/>
</dbReference>
<proteinExistence type="predicted"/>
<dbReference type="SUPFAM" id="SSF52096">
    <property type="entry name" value="ClpP/crotonase"/>
    <property type="match status" value="1"/>
</dbReference>
<keyword evidence="3" id="KW-0378">Hydrolase</keyword>
<dbReference type="OrthoDB" id="9790967at2"/>
<evidence type="ECO:0000256" key="1">
    <source>
        <dbReference type="ARBA" id="ARBA00001709"/>
    </source>
</evidence>
<dbReference type="Gene3D" id="3.90.226.10">
    <property type="entry name" value="2-enoyl-CoA Hydratase, Chain A, domain 1"/>
    <property type="match status" value="1"/>
</dbReference>
<evidence type="ECO:0000256" key="2">
    <source>
        <dbReference type="ARBA" id="ARBA00011915"/>
    </source>
</evidence>
<dbReference type="NCBIfam" id="NF004127">
    <property type="entry name" value="PRK05617.1"/>
    <property type="match status" value="1"/>
</dbReference>
<reference evidence="6" key="1">
    <citation type="journal article" date="2001" name="Acc. Chem. Res.">
        <title>The crotonase superfamily: divergently related enzymes that catalyze different reactions involving acyl coenzyme a thioesters.</title>
        <authorList>
            <person name="Holden H.M."/>
            <person name="Benning M.M."/>
            <person name="Haller T."/>
            <person name="Gerlt J.A."/>
        </authorList>
    </citation>
    <scope>NUCLEOTIDE SEQUENCE</scope>
</reference>
<dbReference type="Proteomes" id="UP000675920">
    <property type="component" value="Unplaced"/>
</dbReference>
<dbReference type="CDD" id="cd06558">
    <property type="entry name" value="crotonase-like"/>
    <property type="match status" value="1"/>
</dbReference>
<dbReference type="InterPro" id="IPR032259">
    <property type="entry name" value="HIBYL-CoA-H"/>
</dbReference>
<reference evidence="6" key="3">
    <citation type="submission" date="2025-08" db="UniProtKB">
        <authorList>
            <consortium name="RefSeq"/>
        </authorList>
    </citation>
    <scope>IDENTIFICATION</scope>
</reference>